<dbReference type="RefSeq" id="XP_029221957.1">
    <property type="nucleotide sequence ID" value="XM_029359044.1"/>
</dbReference>
<keyword evidence="1" id="KW-0732">Signal</keyword>
<dbReference type="OrthoDB" id="10337275at2759"/>
<feature type="chain" id="PRO_5012699139" evidence="1">
    <location>
        <begin position="24"/>
        <end position="350"/>
    </location>
</feature>
<dbReference type="SUPFAM" id="SSF74877">
    <property type="entry name" value="Major surface antigen p30, SAG1"/>
    <property type="match status" value="2"/>
</dbReference>
<dbReference type="Proteomes" id="UP000224006">
    <property type="component" value="Chromosome I"/>
</dbReference>
<organism evidence="2 3">
    <name type="scientific">Besnoitia besnoiti</name>
    <name type="common">Apicomplexan protozoan</name>
    <dbReference type="NCBI Taxonomy" id="94643"/>
    <lineage>
        <taxon>Eukaryota</taxon>
        <taxon>Sar</taxon>
        <taxon>Alveolata</taxon>
        <taxon>Apicomplexa</taxon>
        <taxon>Conoidasida</taxon>
        <taxon>Coccidia</taxon>
        <taxon>Eucoccidiorida</taxon>
        <taxon>Eimeriorina</taxon>
        <taxon>Sarcocystidae</taxon>
        <taxon>Besnoitia</taxon>
    </lineage>
</organism>
<evidence type="ECO:0000313" key="2">
    <source>
        <dbReference type="EMBL" id="PFH37948.1"/>
    </source>
</evidence>
<dbReference type="KEGG" id="bbes:BESB_002890"/>
<keyword evidence="3" id="KW-1185">Reference proteome</keyword>
<sequence length="350" mass="38164">MIRGRCILSLTIALAAFFISAEASQPLSLYLTSSDEEVGPADENHTCSDTNDSVTIVLEPNDTDAVFECSDPYSTLAPKDCTGDEGTCPTKKRRETHEGEKPTICEDQDCNTVKHLTDIFPDAQRKRHSNGKRFKLFIPKREANYSTSVTTKDVWYHCEKRDSGQTPCKVKISVQSPSPVPQLPPDPAQNKCEKDGQIVKLEASPELPLTFECGADRTLQPSGAELVHDDSDGNCRNPVKLSTLVDAHLDGPPVAVSKVGRKKYTLTVQQLPPKKAFLCYRCAAQKEELTLRRLSEVKEKDCFVKITVQADPQATTPAPPATSSSATAPGRVITVASYAFLLVAGTLARG</sequence>
<accession>A0A2A9MHD5</accession>
<feature type="signal peptide" evidence="1">
    <location>
        <begin position="1"/>
        <end position="23"/>
    </location>
</feature>
<evidence type="ECO:0000256" key="1">
    <source>
        <dbReference type="SAM" id="SignalP"/>
    </source>
</evidence>
<evidence type="ECO:0000313" key="3">
    <source>
        <dbReference type="Proteomes" id="UP000224006"/>
    </source>
</evidence>
<reference evidence="2 3" key="1">
    <citation type="submission" date="2017-09" db="EMBL/GenBank/DDBJ databases">
        <title>Genome sequencing of Besnoitia besnoiti strain Bb-Ger1.</title>
        <authorList>
            <person name="Schares G."/>
            <person name="Venepally P."/>
            <person name="Lorenzi H.A."/>
        </authorList>
    </citation>
    <scope>NUCLEOTIDE SEQUENCE [LARGE SCALE GENOMIC DNA]</scope>
    <source>
        <strain evidence="2 3">Bb-Ger1</strain>
    </source>
</reference>
<protein>
    <submittedName>
        <fullName evidence="2">SAG-related sequence</fullName>
    </submittedName>
</protein>
<dbReference type="Gene3D" id="2.60.40.1320">
    <property type="entry name" value="SRS domain"/>
    <property type="match status" value="2"/>
</dbReference>
<dbReference type="EMBL" id="NWUJ01000001">
    <property type="protein sequence ID" value="PFH37948.1"/>
    <property type="molecule type" value="Genomic_DNA"/>
</dbReference>
<dbReference type="GeneID" id="40305352"/>
<gene>
    <name evidence="2" type="ORF">BESB_002890</name>
</gene>
<dbReference type="InterPro" id="IPR036755">
    <property type="entry name" value="SRS_dom_sf"/>
</dbReference>
<dbReference type="AlphaFoldDB" id="A0A2A9MHD5"/>
<dbReference type="VEuPathDB" id="ToxoDB:BESB_002890"/>
<proteinExistence type="predicted"/>
<name>A0A2A9MHD5_BESBE</name>
<comment type="caution">
    <text evidence="2">The sequence shown here is derived from an EMBL/GenBank/DDBJ whole genome shotgun (WGS) entry which is preliminary data.</text>
</comment>